<evidence type="ECO:0000313" key="1">
    <source>
        <dbReference type="EMBL" id="MFC4668823.1"/>
    </source>
</evidence>
<sequence>MSSPIQTTTSLPAYDARALTQDGNQAQIVLDGQVYTLRITRAGKLILTK</sequence>
<keyword evidence="2" id="KW-1185">Reference proteome</keyword>
<proteinExistence type="predicted"/>
<evidence type="ECO:0000313" key="2">
    <source>
        <dbReference type="Proteomes" id="UP001595973"/>
    </source>
</evidence>
<dbReference type="Gene3D" id="2.10.70.10">
    <property type="entry name" value="Complement Module, domain 1"/>
    <property type="match status" value="1"/>
</dbReference>
<name>A0ABV9KFN4_9RHOB</name>
<organism evidence="1 2">
    <name type="scientific">Seohaeicola nanhaiensis</name>
    <dbReference type="NCBI Taxonomy" id="1387282"/>
    <lineage>
        <taxon>Bacteria</taxon>
        <taxon>Pseudomonadati</taxon>
        <taxon>Pseudomonadota</taxon>
        <taxon>Alphaproteobacteria</taxon>
        <taxon>Rhodobacterales</taxon>
        <taxon>Roseobacteraceae</taxon>
        <taxon>Seohaeicola</taxon>
    </lineage>
</organism>
<reference evidence="2" key="1">
    <citation type="journal article" date="2019" name="Int. J. Syst. Evol. Microbiol.">
        <title>The Global Catalogue of Microorganisms (GCM) 10K type strain sequencing project: providing services to taxonomists for standard genome sequencing and annotation.</title>
        <authorList>
            <consortium name="The Broad Institute Genomics Platform"/>
            <consortium name="The Broad Institute Genome Sequencing Center for Infectious Disease"/>
            <person name="Wu L."/>
            <person name="Ma J."/>
        </authorList>
    </citation>
    <scope>NUCLEOTIDE SEQUENCE [LARGE SCALE GENOMIC DNA]</scope>
    <source>
        <strain evidence="2">CGMCC 4.7283</strain>
    </source>
</reference>
<gene>
    <name evidence="1" type="primary">hemP</name>
    <name evidence="1" type="ORF">ACFO5X_09675</name>
</gene>
<protein>
    <submittedName>
        <fullName evidence="1">Hemin uptake protein HemP</fullName>
    </submittedName>
</protein>
<dbReference type="EMBL" id="JBHSGI010000005">
    <property type="protein sequence ID" value="MFC4668823.1"/>
    <property type="molecule type" value="Genomic_DNA"/>
</dbReference>
<accession>A0ABV9KFN4</accession>
<dbReference type="InterPro" id="IPR019600">
    <property type="entry name" value="Hemin_uptake_protein_HemP"/>
</dbReference>
<dbReference type="RefSeq" id="WP_380717302.1">
    <property type="nucleotide sequence ID" value="NZ_JBHSGI010000005.1"/>
</dbReference>
<comment type="caution">
    <text evidence="1">The sequence shown here is derived from an EMBL/GenBank/DDBJ whole genome shotgun (WGS) entry which is preliminary data.</text>
</comment>
<dbReference type="Pfam" id="PF10636">
    <property type="entry name" value="hemP"/>
    <property type="match status" value="1"/>
</dbReference>
<dbReference type="Proteomes" id="UP001595973">
    <property type="component" value="Unassembled WGS sequence"/>
</dbReference>